<evidence type="ECO:0000313" key="3">
    <source>
        <dbReference type="Proteomes" id="UP000309992"/>
    </source>
</evidence>
<proteinExistence type="predicted"/>
<name>A0ABY2RUI6_9PSEU</name>
<evidence type="ECO:0000313" key="2">
    <source>
        <dbReference type="EMBL" id="TKG61038.1"/>
    </source>
</evidence>
<comment type="caution">
    <text evidence="2">The sequence shown here is derived from an EMBL/GenBank/DDBJ whole genome shotgun (WGS) entry which is preliminary data.</text>
</comment>
<sequence>MKLTGRGARGLVGAGLVGCLVWSVLVEAAMPSWFDLDDSCPGATGVERNYFPPSATCFYEGDREVGYLPLFETVVLTVVIVLLAALTVSGLVLLWRQAPSDVGGPRPDRPVLHVLCAAVLGVVAVAVARTVVIIALLLGGPPGGITAFVAVALGAIGAASALDRAFGPSGGASGRRATALVVISSGAMFALVLAARDAYVQENTLLGPGWAIAAAGGVSAAVAGAQWLSRWPRGGRPRGSPS</sequence>
<dbReference type="Proteomes" id="UP000309992">
    <property type="component" value="Unassembled WGS sequence"/>
</dbReference>
<accession>A0ABY2RUI6</accession>
<dbReference type="RefSeq" id="WP_137097096.1">
    <property type="nucleotide sequence ID" value="NZ_SWMS01000032.1"/>
</dbReference>
<keyword evidence="1" id="KW-1133">Transmembrane helix</keyword>
<organism evidence="2 3">
    <name type="scientific">Prauserella endophytica</name>
    <dbReference type="NCBI Taxonomy" id="1592324"/>
    <lineage>
        <taxon>Bacteria</taxon>
        <taxon>Bacillati</taxon>
        <taxon>Actinomycetota</taxon>
        <taxon>Actinomycetes</taxon>
        <taxon>Pseudonocardiales</taxon>
        <taxon>Pseudonocardiaceae</taxon>
        <taxon>Prauserella</taxon>
        <taxon>Prauserella coralliicola group</taxon>
    </lineage>
</organism>
<keyword evidence="1" id="KW-0812">Transmembrane</keyword>
<keyword evidence="1" id="KW-0472">Membrane</keyword>
<feature type="transmembrane region" description="Helical" evidence="1">
    <location>
        <begin position="144"/>
        <end position="165"/>
    </location>
</feature>
<feature type="transmembrane region" description="Helical" evidence="1">
    <location>
        <begin position="207"/>
        <end position="228"/>
    </location>
</feature>
<evidence type="ECO:0008006" key="4">
    <source>
        <dbReference type="Google" id="ProtNLM"/>
    </source>
</evidence>
<dbReference type="EMBL" id="SWMS01000032">
    <property type="protein sequence ID" value="TKG61038.1"/>
    <property type="molecule type" value="Genomic_DNA"/>
</dbReference>
<reference evidence="2 3" key="1">
    <citation type="journal article" date="2015" name="Antonie Van Leeuwenhoek">
        <title>Prauserella endophytica sp. nov., an endophytic actinobacterium isolated from Tamarix taklamakanensis.</title>
        <authorList>
            <person name="Liu J.M."/>
            <person name="Habden X."/>
            <person name="Guo L."/>
            <person name="Tuo L."/>
            <person name="Jiang Z.K."/>
            <person name="Liu S.W."/>
            <person name="Liu X.F."/>
            <person name="Chen L."/>
            <person name="Li R.F."/>
            <person name="Zhang Y.Q."/>
            <person name="Sun C.H."/>
        </authorList>
    </citation>
    <scope>NUCLEOTIDE SEQUENCE [LARGE SCALE GENOMIC DNA]</scope>
    <source>
        <strain evidence="2 3">CGMCC 4.7182</strain>
    </source>
</reference>
<keyword evidence="3" id="KW-1185">Reference proteome</keyword>
<feature type="transmembrane region" description="Helical" evidence="1">
    <location>
        <begin position="114"/>
        <end position="138"/>
    </location>
</feature>
<evidence type="ECO:0000256" key="1">
    <source>
        <dbReference type="SAM" id="Phobius"/>
    </source>
</evidence>
<feature type="transmembrane region" description="Helical" evidence="1">
    <location>
        <begin position="74"/>
        <end position="94"/>
    </location>
</feature>
<feature type="transmembrane region" description="Helical" evidence="1">
    <location>
        <begin position="177"/>
        <end position="195"/>
    </location>
</feature>
<protein>
    <recommendedName>
        <fullName evidence="4">DUF998 domain-containing protein</fullName>
    </recommendedName>
</protein>
<gene>
    <name evidence="2" type="ORF">FCN18_34060</name>
</gene>